<feature type="transmembrane region" description="Helical" evidence="1">
    <location>
        <begin position="377"/>
        <end position="395"/>
    </location>
</feature>
<feature type="transmembrane region" description="Helical" evidence="1">
    <location>
        <begin position="108"/>
        <end position="132"/>
    </location>
</feature>
<keyword evidence="3" id="KW-1185">Reference proteome</keyword>
<feature type="transmembrane region" description="Helical" evidence="1">
    <location>
        <begin position="237"/>
        <end position="258"/>
    </location>
</feature>
<dbReference type="EMBL" id="CP102453">
    <property type="protein sequence ID" value="UUX34213.1"/>
    <property type="molecule type" value="Genomic_DNA"/>
</dbReference>
<feature type="transmembrane region" description="Helical" evidence="1">
    <location>
        <begin position="60"/>
        <end position="78"/>
    </location>
</feature>
<evidence type="ECO:0000256" key="1">
    <source>
        <dbReference type="SAM" id="Phobius"/>
    </source>
</evidence>
<dbReference type="Pfam" id="PF02447">
    <property type="entry name" value="GntP_permease"/>
    <property type="match status" value="1"/>
</dbReference>
<evidence type="ECO:0000313" key="3">
    <source>
        <dbReference type="Proteomes" id="UP001315967"/>
    </source>
</evidence>
<dbReference type="InterPro" id="IPR003474">
    <property type="entry name" value="Glcn_transporter"/>
</dbReference>
<dbReference type="Proteomes" id="UP001315967">
    <property type="component" value="Chromosome"/>
</dbReference>
<dbReference type="RefSeq" id="WP_313793716.1">
    <property type="nucleotide sequence ID" value="NZ_CP102453.1"/>
</dbReference>
<protein>
    <submittedName>
        <fullName evidence="2">GntP family permease</fullName>
    </submittedName>
</protein>
<name>A0ABY5P733_9LACT</name>
<feature type="transmembrane region" description="Helical" evidence="1">
    <location>
        <begin position="185"/>
        <end position="206"/>
    </location>
</feature>
<sequence length="439" mass="46611">MEVLGVIGIAISLVAIMYFITKGFNGIFAAIVATIIVIVTNQMPFFEYLVGSEESFVTGLGNFIVQNYAIFLLGSILAKYMEASGATISIANKVLDWVGKDNPYSVMVAIYIIAAILTYGGISMFVVVFAIIPIARPLFEKLDIAWNLVAIPAFGGMATFTMSMLPGTPAMPNVIPSTALGTPLTSSPVIGIVTSIVAIIFVLGYMKFELNRSIARGEKYSDFAPSNVVAQTTEDKALPSVGLSFVPIVALLAIIIAFSSTAYIVVIALAVAVILSAVLMHKYIPSQKTVINNGIVGSFGTIMVTGNTIAYGGILTAAPGFQVILDLIMDTPLSPLISLSIATIVVSFFTGSGVGTAGIAVQNFAPMYLEMGIDATLIHRIISISSSVFGIMPHTGLSITFNEVANLSLKQNFKYQFVTVNVTHMIVLVVALIMASFMY</sequence>
<accession>A0ABY5P733</accession>
<feature type="transmembrane region" description="Helical" evidence="1">
    <location>
        <begin position="337"/>
        <end position="365"/>
    </location>
</feature>
<feature type="transmembrane region" description="Helical" evidence="1">
    <location>
        <begin position="296"/>
        <end position="317"/>
    </location>
</feature>
<dbReference type="PANTHER" id="PTHR30354:SF7">
    <property type="entry name" value="BLL7963 PROTEIN"/>
    <property type="match status" value="1"/>
</dbReference>
<feature type="transmembrane region" description="Helical" evidence="1">
    <location>
        <begin position="6"/>
        <end position="39"/>
    </location>
</feature>
<keyword evidence="1" id="KW-0472">Membrane</keyword>
<organism evidence="2 3">
    <name type="scientific">Fundicoccus culcitae</name>
    <dbReference type="NCBI Taxonomy" id="2969821"/>
    <lineage>
        <taxon>Bacteria</taxon>
        <taxon>Bacillati</taxon>
        <taxon>Bacillota</taxon>
        <taxon>Bacilli</taxon>
        <taxon>Lactobacillales</taxon>
        <taxon>Aerococcaceae</taxon>
        <taxon>Fundicoccus</taxon>
    </lineage>
</organism>
<keyword evidence="1" id="KW-0812">Transmembrane</keyword>
<dbReference type="PANTHER" id="PTHR30354">
    <property type="entry name" value="GNT FAMILY GLUCONATE TRANSPORTER"/>
    <property type="match status" value="1"/>
</dbReference>
<feature type="transmembrane region" description="Helical" evidence="1">
    <location>
        <begin position="415"/>
        <end position="437"/>
    </location>
</feature>
<proteinExistence type="predicted"/>
<reference evidence="2 3" key="1">
    <citation type="submission" date="2022-08" db="EMBL/GenBank/DDBJ databases">
        <title>Aerococcaceae sp. nov isolated from spoiled eye mask.</title>
        <authorList>
            <person name="Zhou G."/>
            <person name="Xie X.-B."/>
            <person name="Shi Q.-S."/>
            <person name="Wang Y.-S."/>
            <person name="Wen X."/>
            <person name="Peng H."/>
            <person name="Yang X.-J."/>
            <person name="Tao H.-B."/>
            <person name="Huang X.-M."/>
        </authorList>
    </citation>
    <scope>NUCLEOTIDE SEQUENCE [LARGE SCALE GENOMIC DNA]</scope>
    <source>
        <strain evidence="3">DM20194951</strain>
    </source>
</reference>
<gene>
    <name evidence="2" type="ORF">NRE15_00655</name>
</gene>
<feature type="transmembrane region" description="Helical" evidence="1">
    <location>
        <begin position="264"/>
        <end position="284"/>
    </location>
</feature>
<feature type="transmembrane region" description="Helical" evidence="1">
    <location>
        <begin position="144"/>
        <end position="165"/>
    </location>
</feature>
<evidence type="ECO:0000313" key="2">
    <source>
        <dbReference type="EMBL" id="UUX34213.1"/>
    </source>
</evidence>
<keyword evidence="1" id="KW-1133">Transmembrane helix</keyword>